<reference evidence="2" key="1">
    <citation type="journal article" date="2020" name="Nature">
        <title>Giant virus diversity and host interactions through global metagenomics.</title>
        <authorList>
            <person name="Schulz F."/>
            <person name="Roux S."/>
            <person name="Paez-Espino D."/>
            <person name="Jungbluth S."/>
            <person name="Walsh D.A."/>
            <person name="Denef V.J."/>
            <person name="McMahon K.D."/>
            <person name="Konstantinidis K.T."/>
            <person name="Eloe-Fadrosh E.A."/>
            <person name="Kyrpides N.C."/>
            <person name="Woyke T."/>
        </authorList>
    </citation>
    <scope>NUCLEOTIDE SEQUENCE</scope>
    <source>
        <strain evidence="2">GVMAG-M-3300023184-160</strain>
    </source>
</reference>
<feature type="compositionally biased region" description="Low complexity" evidence="1">
    <location>
        <begin position="262"/>
        <end position="293"/>
    </location>
</feature>
<accession>A0A6C0HP42</accession>
<proteinExistence type="predicted"/>
<feature type="compositionally biased region" description="Basic residues" evidence="1">
    <location>
        <begin position="298"/>
        <end position="308"/>
    </location>
</feature>
<organism evidence="2">
    <name type="scientific">viral metagenome</name>
    <dbReference type="NCBI Taxonomy" id="1070528"/>
    <lineage>
        <taxon>unclassified sequences</taxon>
        <taxon>metagenomes</taxon>
        <taxon>organismal metagenomes</taxon>
    </lineage>
</organism>
<dbReference type="EMBL" id="MN739996">
    <property type="protein sequence ID" value="QHT82120.1"/>
    <property type="molecule type" value="Genomic_DNA"/>
</dbReference>
<protein>
    <submittedName>
        <fullName evidence="2">Uncharacterized protein</fullName>
    </submittedName>
</protein>
<sequence>MSSLIVNASNFAPTTQMVYGKPRVNTKGGKSINITNSTTRRSLMIHTPMMLTYGVNEHKNDDGTTSYDMNIQFPREEFETDATRGLKKMMMEMEEKIVQDAAINSRDWFGKKYGDEVVQAFWTPMLKYPKNKDLMDGSLDKTREPTLKIKLPIWDGQPKFEVYDLKSNQIFPNDNGQGPEAVVQKGSNVCCTLMCGGIWITGSKFGVTWKLSQCAVKPPETFEKGKCYIPGLAMSTPTQESGYGSDGEDEAPRPTPTPTPTPVETAVETVAETVSEPTPEPVAPVVEPVVESAEPVKKVSKKKTAAAV</sequence>
<dbReference type="AlphaFoldDB" id="A0A6C0HP42"/>
<evidence type="ECO:0000256" key="1">
    <source>
        <dbReference type="SAM" id="MobiDB-lite"/>
    </source>
</evidence>
<feature type="region of interest" description="Disordered" evidence="1">
    <location>
        <begin position="237"/>
        <end position="308"/>
    </location>
</feature>
<name>A0A6C0HP42_9ZZZZ</name>
<evidence type="ECO:0000313" key="2">
    <source>
        <dbReference type="EMBL" id="QHT82120.1"/>
    </source>
</evidence>